<protein>
    <submittedName>
        <fullName evidence="3">Uncharacterized protein</fullName>
    </submittedName>
</protein>
<sequence length="716" mass="77334">MLFTPAQAYMPNRHRQRSALRTFFPSSSFSPPDPKEPLRRGILFSTVATVLLLIGTILTWLGFNDVFGGKISMTGPLLIALALLMWLLSLRQFMLVRRRNRTRNEPVQMETVNTGGVTAVVDHDDGNGAATIVIEAWDSEEPIHDFIKNNNDLAPPSYMDIAQSCSSNCPSFMSHEDHNEAPPTYEETCGMYNSYTSLNICPHHGSSHLESSPSPQLISHSGYQFFTHEPTGNLSSEMCPESEQAEQFVTTLYPAARTNQCFSHEPAKTTCCEHNAAQPALCNTPGVTSNPASHSLHFLASKPGADPNPASCATSRQPSEWSRRSFSSIPSYTCLLSESGEVSSHVYDTSSIIEEMMPLLAVQGKTREPECEDTIIPTRSHSLTSVNTFRQGVPYITGPQTGTGSPRTSTVPSPLIHGQQVHSGNLLPVTGPQTGTGSPRTSTVPSPLIHGQQVHSGNLLPVTGLQAGTSSSRTGATPSPLLHSQQLISTDLLPGSTYHHNISDISYKKPTAESLLVPGHNQNVTDLLTEQSPQARDPAQLQSLPVQTNSSTSSSPLSWNISSSEEVSEYGHLLPLQEVRLDMHCRQKPGNITTTLQDGSYAPVTFLDSKCAAATFQDSNSASVIVRNQNNTPLHDYNSASAKYLESNSALASFHDSNSAPGTVHDSNSAPGTVHDSNSATRTVHDSNSAPRTVRDSNSAPARSMISNTQDVQETI</sequence>
<evidence type="ECO:0000256" key="1">
    <source>
        <dbReference type="SAM" id="MobiDB-lite"/>
    </source>
</evidence>
<feature type="transmembrane region" description="Helical" evidence="2">
    <location>
        <begin position="42"/>
        <end position="63"/>
    </location>
</feature>
<feature type="compositionally biased region" description="Low complexity" evidence="1">
    <location>
        <begin position="543"/>
        <end position="560"/>
    </location>
</feature>
<feature type="region of interest" description="Disordered" evidence="1">
    <location>
        <begin position="656"/>
        <end position="716"/>
    </location>
</feature>
<evidence type="ECO:0000313" key="4">
    <source>
        <dbReference type="Proteomes" id="UP000678393"/>
    </source>
</evidence>
<keyword evidence="2" id="KW-1133">Transmembrane helix</keyword>
<dbReference type="AlphaFoldDB" id="A0A8S3YT43"/>
<evidence type="ECO:0000313" key="3">
    <source>
        <dbReference type="EMBL" id="CAG5118712.1"/>
    </source>
</evidence>
<reference evidence="3" key="1">
    <citation type="submission" date="2021-04" db="EMBL/GenBank/DDBJ databases">
        <authorList>
            <consortium name="Molecular Ecology Group"/>
        </authorList>
    </citation>
    <scope>NUCLEOTIDE SEQUENCE</scope>
</reference>
<keyword evidence="2" id="KW-0472">Membrane</keyword>
<feature type="transmembrane region" description="Helical" evidence="2">
    <location>
        <begin position="75"/>
        <end position="94"/>
    </location>
</feature>
<accession>A0A8S3YT43</accession>
<dbReference type="OrthoDB" id="6096364at2759"/>
<dbReference type="EMBL" id="CAJHNH020000595">
    <property type="protein sequence ID" value="CAG5118712.1"/>
    <property type="molecule type" value="Genomic_DNA"/>
</dbReference>
<proteinExistence type="predicted"/>
<feature type="region of interest" description="Disordered" evidence="1">
    <location>
        <begin position="532"/>
        <end position="560"/>
    </location>
</feature>
<evidence type="ECO:0000256" key="2">
    <source>
        <dbReference type="SAM" id="Phobius"/>
    </source>
</evidence>
<organism evidence="3 4">
    <name type="scientific">Candidula unifasciata</name>
    <dbReference type="NCBI Taxonomy" id="100452"/>
    <lineage>
        <taxon>Eukaryota</taxon>
        <taxon>Metazoa</taxon>
        <taxon>Spiralia</taxon>
        <taxon>Lophotrochozoa</taxon>
        <taxon>Mollusca</taxon>
        <taxon>Gastropoda</taxon>
        <taxon>Heterobranchia</taxon>
        <taxon>Euthyneura</taxon>
        <taxon>Panpulmonata</taxon>
        <taxon>Eupulmonata</taxon>
        <taxon>Stylommatophora</taxon>
        <taxon>Helicina</taxon>
        <taxon>Helicoidea</taxon>
        <taxon>Geomitridae</taxon>
        <taxon>Candidula</taxon>
    </lineage>
</organism>
<dbReference type="Proteomes" id="UP000678393">
    <property type="component" value="Unassembled WGS sequence"/>
</dbReference>
<gene>
    <name evidence="3" type="ORF">CUNI_LOCUS4270</name>
</gene>
<comment type="caution">
    <text evidence="3">The sequence shown here is derived from an EMBL/GenBank/DDBJ whole genome shotgun (WGS) entry which is preliminary data.</text>
</comment>
<keyword evidence="4" id="KW-1185">Reference proteome</keyword>
<keyword evidence="2" id="KW-0812">Transmembrane</keyword>
<name>A0A8S3YT43_9EUPU</name>